<dbReference type="GeneID" id="107429089"/>
<dbReference type="Proteomes" id="UP001652623">
    <property type="component" value="Chromosome 12"/>
</dbReference>
<gene>
    <name evidence="16" type="primary">LOC107429089</name>
</gene>
<feature type="transmembrane region" description="Helical" evidence="14">
    <location>
        <begin position="60"/>
        <end position="77"/>
    </location>
</feature>
<dbReference type="AlphaFoldDB" id="A0A6P4B0F8"/>
<dbReference type="InterPro" id="IPR024709">
    <property type="entry name" value="FucosylTrfase_pln"/>
</dbReference>
<evidence type="ECO:0000256" key="8">
    <source>
        <dbReference type="ARBA" id="ARBA00022989"/>
    </source>
</evidence>
<keyword evidence="6 14" id="KW-0812">Transmembrane</keyword>
<organism evidence="15 16">
    <name type="scientific">Ziziphus jujuba</name>
    <name type="common">Chinese jujube</name>
    <name type="synonym">Ziziphus sativa</name>
    <dbReference type="NCBI Taxonomy" id="326968"/>
    <lineage>
        <taxon>Eukaryota</taxon>
        <taxon>Viridiplantae</taxon>
        <taxon>Streptophyta</taxon>
        <taxon>Embryophyta</taxon>
        <taxon>Tracheophyta</taxon>
        <taxon>Spermatophyta</taxon>
        <taxon>Magnoliopsida</taxon>
        <taxon>eudicotyledons</taxon>
        <taxon>Gunneridae</taxon>
        <taxon>Pentapetalae</taxon>
        <taxon>rosids</taxon>
        <taxon>fabids</taxon>
        <taxon>Rosales</taxon>
        <taxon>Rhamnaceae</taxon>
        <taxon>Paliureae</taxon>
        <taxon>Ziziphus</taxon>
    </lineage>
</organism>
<keyword evidence="10" id="KW-0325">Glycoprotein</keyword>
<evidence type="ECO:0000256" key="4">
    <source>
        <dbReference type="ARBA" id="ARBA00022676"/>
    </source>
</evidence>
<protein>
    <recommendedName>
        <fullName evidence="13">O-fucosyltransferase family protein</fullName>
    </recommendedName>
</protein>
<comment type="similarity">
    <text evidence="3">Belongs to the glycosyltransferase GT106 family.</text>
</comment>
<keyword evidence="8 14" id="KW-1133">Transmembrane helix</keyword>
<dbReference type="InterPro" id="IPR019378">
    <property type="entry name" value="GDP-Fuc_O-FucTrfase"/>
</dbReference>
<evidence type="ECO:0000256" key="9">
    <source>
        <dbReference type="ARBA" id="ARBA00023136"/>
    </source>
</evidence>
<dbReference type="CDD" id="cd11299">
    <property type="entry name" value="O-FucT_plant"/>
    <property type="match status" value="1"/>
</dbReference>
<evidence type="ECO:0000256" key="14">
    <source>
        <dbReference type="SAM" id="Phobius"/>
    </source>
</evidence>
<dbReference type="GO" id="GO:0005737">
    <property type="term" value="C:cytoplasm"/>
    <property type="evidence" value="ECO:0007669"/>
    <property type="project" value="TreeGrafter"/>
</dbReference>
<evidence type="ECO:0000313" key="15">
    <source>
        <dbReference type="Proteomes" id="UP001652623"/>
    </source>
</evidence>
<comment type="subcellular location">
    <subcellularLocation>
        <location evidence="1">Membrane</location>
        <topology evidence="1">Single-pass type II membrane protein</topology>
    </subcellularLocation>
</comment>
<dbReference type="GO" id="GO:0006004">
    <property type="term" value="P:fucose metabolic process"/>
    <property type="evidence" value="ECO:0007669"/>
    <property type="project" value="UniProtKB-KW"/>
</dbReference>
<name>A0A6P4B0F8_ZIZJJ</name>
<evidence type="ECO:0000256" key="12">
    <source>
        <dbReference type="ARBA" id="ARBA00023277"/>
    </source>
</evidence>
<evidence type="ECO:0000256" key="3">
    <source>
        <dbReference type="ARBA" id="ARBA00007737"/>
    </source>
</evidence>
<dbReference type="InParanoid" id="A0A6P4B0F8"/>
<evidence type="ECO:0000256" key="10">
    <source>
        <dbReference type="ARBA" id="ARBA00023180"/>
    </source>
</evidence>
<evidence type="ECO:0000256" key="2">
    <source>
        <dbReference type="ARBA" id="ARBA00004881"/>
    </source>
</evidence>
<dbReference type="GO" id="GO:0016020">
    <property type="term" value="C:membrane"/>
    <property type="evidence" value="ECO:0007669"/>
    <property type="project" value="UniProtKB-SubCell"/>
</dbReference>
<keyword evidence="7" id="KW-0735">Signal-anchor</keyword>
<dbReference type="PANTHER" id="PTHR31741">
    <property type="entry name" value="OS02G0726500 PROTEIN-RELATED"/>
    <property type="match status" value="1"/>
</dbReference>
<proteinExistence type="inferred from homology"/>
<evidence type="ECO:0000256" key="13">
    <source>
        <dbReference type="ARBA" id="ARBA00030350"/>
    </source>
</evidence>
<keyword evidence="4" id="KW-0328">Glycosyltransferase</keyword>
<dbReference type="PANTHER" id="PTHR31741:SF45">
    <property type="entry name" value="O-FUCOSYLTRANSFERASE FAMILY PROTEIN"/>
    <property type="match status" value="1"/>
</dbReference>
<evidence type="ECO:0000256" key="6">
    <source>
        <dbReference type="ARBA" id="ARBA00022692"/>
    </source>
</evidence>
<dbReference type="KEGG" id="zju:107429089"/>
<accession>A0A6P4B0F8</accession>
<dbReference type="RefSeq" id="XP_015895226.3">
    <property type="nucleotide sequence ID" value="XM_016039740.4"/>
</dbReference>
<keyword evidence="11" id="KW-0294">Fucose metabolism</keyword>
<dbReference type="Pfam" id="PF10250">
    <property type="entry name" value="O-FucT"/>
    <property type="match status" value="1"/>
</dbReference>
<keyword evidence="9 14" id="KW-0472">Membrane</keyword>
<reference evidence="16" key="1">
    <citation type="submission" date="2025-08" db="UniProtKB">
        <authorList>
            <consortium name="RefSeq"/>
        </authorList>
    </citation>
    <scope>IDENTIFICATION</scope>
    <source>
        <tissue evidence="16">Seedling</tissue>
    </source>
</reference>
<evidence type="ECO:0000256" key="11">
    <source>
        <dbReference type="ARBA" id="ARBA00023253"/>
    </source>
</evidence>
<keyword evidence="5" id="KW-0808">Transferase</keyword>
<evidence type="ECO:0000313" key="16">
    <source>
        <dbReference type="RefSeq" id="XP_015895226.3"/>
    </source>
</evidence>
<evidence type="ECO:0000256" key="7">
    <source>
        <dbReference type="ARBA" id="ARBA00022968"/>
    </source>
</evidence>
<keyword evidence="15" id="KW-1185">Reference proteome</keyword>
<comment type="pathway">
    <text evidence="2">Glycan metabolism.</text>
</comment>
<evidence type="ECO:0000256" key="5">
    <source>
        <dbReference type="ARBA" id="ARBA00022679"/>
    </source>
</evidence>
<keyword evidence="12" id="KW-0119">Carbohydrate metabolism</keyword>
<sequence>MSSKAMVGVEESKTVDSKGNSNIGEFKLEKSKSLNNIARVKSDQKSNSLFISRSRLSRLLLCRLGAIAMLVLSAYMLELSTLREVMRSRVFMLRSSSLNINDPLQSAHFYDNNGFLTISANGGLNQMRAGICDMVAIARYLNVTLIIPELDETSFWHDRSGFQDIFDVDYFIKSLRDQVRILKEIPDEQKKNAEIAKLYPISPTRWSTISYYNKVILPQIKKNQVLHFNQTDFRLANNHLPLELQQFRCRVNFKALRFVRPLEELGRKIVRLLREKGPFLALHLRYEKDMLAFSGCTEGCNNNEIVELTKMRFAYPWWKQKLINSVKRRKDGACPLTPEETALALRAMDIDPSTQIYIAAGDIYGGERRMTPLRLAFPHFVNKKSLLDHSELGPFWNHSNQMAALDYIVSMESDIFVPTYKGNMARLVEGHRRYMGFKTTILLDRKLIVNLTDEYKNGSLSWDEFSKAVKTGHTDRMGAPTSRKMAKYPMLEDYFYANPQECLPSPPKISNPA</sequence>
<evidence type="ECO:0000256" key="1">
    <source>
        <dbReference type="ARBA" id="ARBA00004606"/>
    </source>
</evidence>
<dbReference type="GO" id="GO:0016757">
    <property type="term" value="F:glycosyltransferase activity"/>
    <property type="evidence" value="ECO:0007669"/>
    <property type="project" value="UniProtKB-KW"/>
</dbReference>